<accession>A0A392N8G6</accession>
<dbReference type="PANTHER" id="PTHR47941">
    <property type="entry name" value="PENTATRICOPEPTIDE REPEAT-CONTAINING PROTEIN 3, MITOCHONDRIAL"/>
    <property type="match status" value="1"/>
</dbReference>
<evidence type="ECO:0000256" key="1">
    <source>
        <dbReference type="ARBA" id="ARBA00007626"/>
    </source>
</evidence>
<keyword evidence="4" id="KW-1133">Transmembrane helix</keyword>
<evidence type="ECO:0000256" key="3">
    <source>
        <dbReference type="PROSITE-ProRule" id="PRU00708"/>
    </source>
</evidence>
<feature type="repeat" description="PPR" evidence="3">
    <location>
        <begin position="25"/>
        <end position="59"/>
    </location>
</feature>
<keyword evidence="2" id="KW-0677">Repeat</keyword>
<keyword evidence="4" id="KW-0812">Transmembrane</keyword>
<dbReference type="InterPro" id="IPR002885">
    <property type="entry name" value="PPR_rpt"/>
</dbReference>
<evidence type="ECO:0000313" key="6">
    <source>
        <dbReference type="Proteomes" id="UP000265520"/>
    </source>
</evidence>
<feature type="repeat" description="PPR" evidence="3">
    <location>
        <begin position="60"/>
        <end position="94"/>
    </location>
</feature>
<protein>
    <submittedName>
        <fullName evidence="5">Pentatricopeptide repeat-containing protein</fullName>
    </submittedName>
</protein>
<evidence type="ECO:0000256" key="2">
    <source>
        <dbReference type="ARBA" id="ARBA00022737"/>
    </source>
</evidence>
<comment type="similarity">
    <text evidence="1">Belongs to the PPR family. P subfamily.</text>
</comment>
<dbReference type="PROSITE" id="PS51375">
    <property type="entry name" value="PPR"/>
    <property type="match status" value="2"/>
</dbReference>
<dbReference type="EMBL" id="LXQA010031452">
    <property type="protein sequence ID" value="MCH96076.1"/>
    <property type="molecule type" value="Genomic_DNA"/>
</dbReference>
<keyword evidence="4" id="KW-0472">Membrane</keyword>
<evidence type="ECO:0000313" key="5">
    <source>
        <dbReference type="EMBL" id="MCH96076.1"/>
    </source>
</evidence>
<dbReference type="Proteomes" id="UP000265520">
    <property type="component" value="Unassembled WGS sequence"/>
</dbReference>
<name>A0A392N8G6_9FABA</name>
<reference evidence="5 6" key="1">
    <citation type="journal article" date="2018" name="Front. Plant Sci.">
        <title>Red Clover (Trifolium pratense) and Zigzag Clover (T. medium) - A Picture of Genomic Similarities and Differences.</title>
        <authorList>
            <person name="Dluhosova J."/>
            <person name="Istvanek J."/>
            <person name="Nedelnik J."/>
            <person name="Repkova J."/>
        </authorList>
    </citation>
    <scope>NUCLEOTIDE SEQUENCE [LARGE SCALE GENOMIC DNA]</scope>
    <source>
        <strain evidence="6">cv. 10/8</strain>
        <tissue evidence="5">Leaf</tissue>
    </source>
</reference>
<dbReference type="AlphaFoldDB" id="A0A392N8G6"/>
<feature type="transmembrane region" description="Helical" evidence="4">
    <location>
        <begin position="87"/>
        <end position="110"/>
    </location>
</feature>
<dbReference type="InterPro" id="IPR011990">
    <property type="entry name" value="TPR-like_helical_dom_sf"/>
</dbReference>
<dbReference type="Pfam" id="PF12854">
    <property type="entry name" value="PPR_1"/>
    <property type="match status" value="2"/>
</dbReference>
<comment type="caution">
    <text evidence="5">The sequence shown here is derived from an EMBL/GenBank/DDBJ whole genome shotgun (WGS) entry which is preliminary data.</text>
</comment>
<keyword evidence="6" id="KW-1185">Reference proteome</keyword>
<evidence type="ECO:0000256" key="4">
    <source>
        <dbReference type="SAM" id="Phobius"/>
    </source>
</evidence>
<dbReference type="NCBIfam" id="TIGR00756">
    <property type="entry name" value="PPR"/>
    <property type="match status" value="2"/>
</dbReference>
<proteinExistence type="inferred from homology"/>
<organism evidence="5 6">
    <name type="scientific">Trifolium medium</name>
    <dbReference type="NCBI Taxonomy" id="97028"/>
    <lineage>
        <taxon>Eukaryota</taxon>
        <taxon>Viridiplantae</taxon>
        <taxon>Streptophyta</taxon>
        <taxon>Embryophyta</taxon>
        <taxon>Tracheophyta</taxon>
        <taxon>Spermatophyta</taxon>
        <taxon>Magnoliopsida</taxon>
        <taxon>eudicotyledons</taxon>
        <taxon>Gunneridae</taxon>
        <taxon>Pentapetalae</taxon>
        <taxon>rosids</taxon>
        <taxon>fabids</taxon>
        <taxon>Fabales</taxon>
        <taxon>Fabaceae</taxon>
        <taxon>Papilionoideae</taxon>
        <taxon>50 kb inversion clade</taxon>
        <taxon>NPAAA clade</taxon>
        <taxon>Hologalegina</taxon>
        <taxon>IRL clade</taxon>
        <taxon>Trifolieae</taxon>
        <taxon>Trifolium</taxon>
    </lineage>
</organism>
<sequence>MCLSGQVKKALDFHDDLIAKGFQLDKVSYGILIDGLCKAGETRAALQLLRRIEALMVEPDVVMYSTVIHSLCKDKLVSEAFHLYSEMIARIFILMLSLAIIYYMAFVLCVNSKKLFVC</sequence>
<dbReference type="Gene3D" id="1.25.40.10">
    <property type="entry name" value="Tetratricopeptide repeat domain"/>
    <property type="match status" value="1"/>
</dbReference>